<dbReference type="PANTHER" id="PTHR47019">
    <property type="entry name" value="LIPID II FLIPPASE MURJ"/>
    <property type="match status" value="1"/>
</dbReference>
<keyword evidence="5" id="KW-0573">Peptidoglycan synthesis</keyword>
<evidence type="ECO:0000256" key="5">
    <source>
        <dbReference type="ARBA" id="ARBA00022984"/>
    </source>
</evidence>
<accession>A0A0T5Z9S3</accession>
<keyword evidence="7 10" id="KW-0472">Membrane</keyword>
<dbReference type="GO" id="GO:0005886">
    <property type="term" value="C:plasma membrane"/>
    <property type="evidence" value="ECO:0007669"/>
    <property type="project" value="UniProtKB-SubCell"/>
</dbReference>
<dbReference type="Pfam" id="PF03023">
    <property type="entry name" value="MurJ"/>
    <property type="match status" value="1"/>
</dbReference>
<feature type="transmembrane region" description="Helical" evidence="10">
    <location>
        <begin position="167"/>
        <end position="187"/>
    </location>
</feature>
<feature type="transmembrane region" description="Helical" evidence="10">
    <location>
        <begin position="135"/>
        <end position="155"/>
    </location>
</feature>
<evidence type="ECO:0000256" key="6">
    <source>
        <dbReference type="ARBA" id="ARBA00022989"/>
    </source>
</evidence>
<evidence type="ECO:0000256" key="2">
    <source>
        <dbReference type="ARBA" id="ARBA00022475"/>
    </source>
</evidence>
<organism evidence="11 12">
    <name type="scientific">endosymbiont of Ridgeia piscesae</name>
    <dbReference type="NCBI Taxonomy" id="54398"/>
    <lineage>
        <taxon>Bacteria</taxon>
        <taxon>Pseudomonadati</taxon>
        <taxon>Pseudomonadota</taxon>
        <taxon>Gammaproteobacteria</taxon>
        <taxon>sulfur-oxidizing symbionts</taxon>
    </lineage>
</organism>
<dbReference type="GO" id="GO:0034204">
    <property type="term" value="P:lipid translocation"/>
    <property type="evidence" value="ECO:0007669"/>
    <property type="project" value="TreeGrafter"/>
</dbReference>
<evidence type="ECO:0000313" key="12">
    <source>
        <dbReference type="Proteomes" id="UP000051276"/>
    </source>
</evidence>
<dbReference type="PANTHER" id="PTHR47019:SF1">
    <property type="entry name" value="LIPID II FLIPPASE MURJ"/>
    <property type="match status" value="1"/>
</dbReference>
<protein>
    <submittedName>
        <fullName evidence="11">MviN-like protein</fullName>
    </submittedName>
</protein>
<keyword evidence="2" id="KW-1003">Cell membrane</keyword>
<feature type="transmembrane region" description="Helical" evidence="10">
    <location>
        <begin position="72"/>
        <end position="92"/>
    </location>
</feature>
<evidence type="ECO:0000256" key="8">
    <source>
        <dbReference type="ARBA" id="ARBA00060041"/>
    </source>
</evidence>
<dbReference type="GO" id="GO:0015648">
    <property type="term" value="F:lipid-linked peptidoglycan transporter activity"/>
    <property type="evidence" value="ECO:0007669"/>
    <property type="project" value="TreeGrafter"/>
</dbReference>
<reference evidence="11 12" key="1">
    <citation type="submission" date="2015-11" db="EMBL/GenBank/DDBJ databases">
        <title>The genome of Candidatus Endoriftia persephone in Ridgeia piscesae and population structure of the North Eastern Pacific vestimentiferan symbionts.</title>
        <authorList>
            <person name="Perez M."/>
            <person name="Juniper K.S."/>
        </authorList>
    </citation>
    <scope>NUCLEOTIDE SEQUENCE [LARGE SCALE GENOMIC DNA]</scope>
    <source>
        <strain evidence="11">Ind10</strain>
    </source>
</reference>
<evidence type="ECO:0000256" key="4">
    <source>
        <dbReference type="ARBA" id="ARBA00022960"/>
    </source>
</evidence>
<feature type="transmembrane region" description="Helical" evidence="10">
    <location>
        <begin position="39"/>
        <end position="60"/>
    </location>
</feature>
<dbReference type="RefSeq" id="WP_199399679.1">
    <property type="nucleotide sequence ID" value="NZ_KQ556905.1"/>
</dbReference>
<dbReference type="GO" id="GO:0008360">
    <property type="term" value="P:regulation of cell shape"/>
    <property type="evidence" value="ECO:0007669"/>
    <property type="project" value="UniProtKB-KW"/>
</dbReference>
<dbReference type="EMBL" id="LMXI01000116">
    <property type="protein sequence ID" value="KRT59613.1"/>
    <property type="molecule type" value="Genomic_DNA"/>
</dbReference>
<dbReference type="GO" id="GO:0009252">
    <property type="term" value="P:peptidoglycan biosynthetic process"/>
    <property type="evidence" value="ECO:0007669"/>
    <property type="project" value="UniProtKB-KW"/>
</dbReference>
<keyword evidence="6 10" id="KW-1133">Transmembrane helix</keyword>
<feature type="transmembrane region" description="Helical" evidence="10">
    <location>
        <begin position="98"/>
        <end position="115"/>
    </location>
</feature>
<comment type="similarity">
    <text evidence="9">Belongs to the MurJ/MviN family.</text>
</comment>
<evidence type="ECO:0000256" key="9">
    <source>
        <dbReference type="ARBA" id="ARBA00061532"/>
    </source>
</evidence>
<dbReference type="InterPro" id="IPR051050">
    <property type="entry name" value="Lipid_II_flippase_MurJ/MviN"/>
</dbReference>
<dbReference type="InterPro" id="IPR004268">
    <property type="entry name" value="MurJ"/>
</dbReference>
<keyword evidence="3 10" id="KW-0812">Transmembrane</keyword>
<comment type="subcellular location">
    <subcellularLocation>
        <location evidence="1">Cell membrane</location>
        <topology evidence="1">Multi-pass membrane protein</topology>
    </subcellularLocation>
</comment>
<comment type="caution">
    <text evidence="11">The sequence shown here is derived from an EMBL/GenBank/DDBJ whole genome shotgun (WGS) entry which is preliminary data.</text>
</comment>
<proteinExistence type="inferred from homology"/>
<evidence type="ECO:0000256" key="1">
    <source>
        <dbReference type="ARBA" id="ARBA00004651"/>
    </source>
</evidence>
<evidence type="ECO:0000313" key="11">
    <source>
        <dbReference type="EMBL" id="KRT59613.1"/>
    </source>
</evidence>
<dbReference type="AlphaFoldDB" id="A0A0T5Z9S3"/>
<evidence type="ECO:0000256" key="10">
    <source>
        <dbReference type="SAM" id="Phobius"/>
    </source>
</evidence>
<keyword evidence="4" id="KW-0133">Cell shape</keyword>
<dbReference type="Proteomes" id="UP000051276">
    <property type="component" value="Unassembled WGS sequence"/>
</dbReference>
<sequence>RVTVLLGVPAAVGLFVLAGPTLATLFHSEAFTAQDVLMSSYSLMAYAPGLMAIMLIKILAPGFYARQDTRTPVRIGILAMAANMLFNLLLVFPLDHAGLALATTISSSLNAWLLYRGLREQSIYTPRPGWPGIWLRASMAAFAMGALLLWGVGSLDLWLGQGTWTRIVHLTFFIASGGVLYFVVLYISGIRLHHFRSL</sequence>
<evidence type="ECO:0000256" key="3">
    <source>
        <dbReference type="ARBA" id="ARBA00022692"/>
    </source>
</evidence>
<dbReference type="PATRIC" id="fig|54398.4.peg.1668"/>
<name>A0A0T5Z9S3_9GAMM</name>
<evidence type="ECO:0000256" key="7">
    <source>
        <dbReference type="ARBA" id="ARBA00023136"/>
    </source>
</evidence>
<dbReference type="PRINTS" id="PR01806">
    <property type="entry name" value="VIRFACTRMVIN"/>
</dbReference>
<comment type="function">
    <text evidence="8">Involved in peptidoglycan biosynthesis. Transports lipid-linked peptidoglycan precursors from the inner to the outer leaflet of the cytoplasmic membrane.</text>
</comment>
<feature type="non-terminal residue" evidence="11">
    <location>
        <position position="1"/>
    </location>
</feature>
<gene>
    <name evidence="11" type="ORF">Ga0076813_15784</name>
</gene>